<feature type="compositionally biased region" description="Basic and acidic residues" evidence="1">
    <location>
        <begin position="54"/>
        <end position="67"/>
    </location>
</feature>
<evidence type="ECO:0000313" key="2">
    <source>
        <dbReference type="EMBL" id="JAD38859.1"/>
    </source>
</evidence>
<protein>
    <submittedName>
        <fullName evidence="2">Uncharacterized protein</fullName>
    </submittedName>
</protein>
<reference evidence="2" key="2">
    <citation type="journal article" date="2015" name="Data Brief">
        <title>Shoot transcriptome of the giant reed, Arundo donax.</title>
        <authorList>
            <person name="Barrero R.A."/>
            <person name="Guerrero F.D."/>
            <person name="Moolhuijzen P."/>
            <person name="Goolsby J.A."/>
            <person name="Tidwell J."/>
            <person name="Bellgard S.E."/>
            <person name="Bellgard M.I."/>
        </authorList>
    </citation>
    <scope>NUCLEOTIDE SEQUENCE</scope>
    <source>
        <tissue evidence="2">Shoot tissue taken approximately 20 cm above the soil surface</tissue>
    </source>
</reference>
<accession>A0A0A8ZHH3</accession>
<name>A0A0A8ZHH3_ARUDO</name>
<feature type="region of interest" description="Disordered" evidence="1">
    <location>
        <begin position="28"/>
        <end position="67"/>
    </location>
</feature>
<sequence length="67" mass="7544">MLMATATPYLPSTKIRPQIHSQIHPTPSIHLAMPRSTPEFPPKALPSTPVRGYPAERDREMTDLPRI</sequence>
<organism evidence="2">
    <name type="scientific">Arundo donax</name>
    <name type="common">Giant reed</name>
    <name type="synonym">Donax arundinaceus</name>
    <dbReference type="NCBI Taxonomy" id="35708"/>
    <lineage>
        <taxon>Eukaryota</taxon>
        <taxon>Viridiplantae</taxon>
        <taxon>Streptophyta</taxon>
        <taxon>Embryophyta</taxon>
        <taxon>Tracheophyta</taxon>
        <taxon>Spermatophyta</taxon>
        <taxon>Magnoliopsida</taxon>
        <taxon>Liliopsida</taxon>
        <taxon>Poales</taxon>
        <taxon>Poaceae</taxon>
        <taxon>PACMAD clade</taxon>
        <taxon>Arundinoideae</taxon>
        <taxon>Arundineae</taxon>
        <taxon>Arundo</taxon>
    </lineage>
</organism>
<reference evidence="2" key="1">
    <citation type="submission" date="2014-09" db="EMBL/GenBank/DDBJ databases">
        <authorList>
            <person name="Magalhaes I.L.F."/>
            <person name="Oliveira U."/>
            <person name="Santos F.R."/>
            <person name="Vidigal T.H.D.A."/>
            <person name="Brescovit A.D."/>
            <person name="Santos A.J."/>
        </authorList>
    </citation>
    <scope>NUCLEOTIDE SEQUENCE</scope>
    <source>
        <tissue evidence="2">Shoot tissue taken approximately 20 cm above the soil surface</tissue>
    </source>
</reference>
<dbReference type="EMBL" id="GBRH01259036">
    <property type="protein sequence ID" value="JAD38859.1"/>
    <property type="molecule type" value="Transcribed_RNA"/>
</dbReference>
<proteinExistence type="predicted"/>
<dbReference type="AlphaFoldDB" id="A0A0A8ZHH3"/>
<evidence type="ECO:0000256" key="1">
    <source>
        <dbReference type="SAM" id="MobiDB-lite"/>
    </source>
</evidence>
<feature type="region of interest" description="Disordered" evidence="1">
    <location>
        <begin position="1"/>
        <end position="20"/>
    </location>
</feature>